<dbReference type="PANTHER" id="PTHR11851:SF226">
    <property type="entry name" value="CYTOCHROME B-C1 COMPLEX SUBUNIT 2, MITOCHONDRIAL"/>
    <property type="match status" value="1"/>
</dbReference>
<feature type="domain" description="Peptidase M16 C-terminal" evidence="5">
    <location>
        <begin position="204"/>
        <end position="379"/>
    </location>
</feature>
<name>A0A0K8R4D7_IXORI</name>
<dbReference type="FunFam" id="3.30.830.10:FF:000039">
    <property type="entry name" value="Ubiquinol-cytochrome c reductase core subunit 2"/>
    <property type="match status" value="1"/>
</dbReference>
<reference evidence="6" key="1">
    <citation type="submission" date="2012-12" db="EMBL/GenBank/DDBJ databases">
        <title>Identification and characterization of a phenylalanine ammonia-lyase gene family in Isatis indigotica Fort.</title>
        <authorList>
            <person name="Liu Q."/>
            <person name="Chen J."/>
            <person name="Zhou X."/>
            <person name="Di P."/>
            <person name="Xiao Y."/>
            <person name="Xuan H."/>
            <person name="Zhang L."/>
            <person name="Chen W."/>
        </authorList>
    </citation>
    <scope>NUCLEOTIDE SEQUENCE</scope>
    <source>
        <tissue evidence="6">Salivary gland</tissue>
    </source>
</reference>
<feature type="domain" description="Peptidase M16 N-terminal" evidence="4">
    <location>
        <begin position="51"/>
        <end position="193"/>
    </location>
</feature>
<dbReference type="GO" id="GO:0016020">
    <property type="term" value="C:membrane"/>
    <property type="evidence" value="ECO:0007669"/>
    <property type="project" value="UniProtKB-ARBA"/>
</dbReference>
<dbReference type="PANTHER" id="PTHR11851">
    <property type="entry name" value="METALLOPROTEASE"/>
    <property type="match status" value="1"/>
</dbReference>
<evidence type="ECO:0000256" key="1">
    <source>
        <dbReference type="ARBA" id="ARBA00004173"/>
    </source>
</evidence>
<sequence>MASKIARISPLKHHACRAYSVRVAPKASVAHFEALPKQDVEMTTHPSGLVVTSLENYSPVTRLAIIVKGGARYENGSNLGITHTLRNAAGLATKNCSKFAITKNIEYLGANLTATTTREHLIYTLECNRNEVGTAFKFATEVALCPVFKHWEVDDAAPAMKIDLAIYRQNQEAVLMEALHAAAFRGGLANSLFIEDFMLGRHTPRALAEFTKNHVTGPRVVLAAVGAEKDRLVHALKHLELSSDPGAEFLPSKFAGGEVRHEFGSSHTAAAIVVEGASAKNAKECLALGILQHILGTGPRVPYSASAATKLGEAAAKVAEHPFAVSALNISYSDTGLFGITVAGHPNEMDKLTKAVMTQVRTTAQKISDKDVQDGKTRLKAALLFKREDQSNVALEMGLHTVHFGQSWDPSEMERSIDAITTQDVASVAARVSKAKPAMAAVGRLHKTPHVDELV</sequence>
<dbReference type="FunFam" id="3.30.830.10:FF:000021">
    <property type="entry name" value="Cytochrome b-c1 complex subunit 2"/>
    <property type="match status" value="1"/>
</dbReference>
<dbReference type="EMBL" id="GADI01007887">
    <property type="protein sequence ID" value="JAA65921.1"/>
    <property type="molecule type" value="mRNA"/>
</dbReference>
<evidence type="ECO:0000313" key="6">
    <source>
        <dbReference type="EMBL" id="JAA65921.1"/>
    </source>
</evidence>
<dbReference type="InterPro" id="IPR050361">
    <property type="entry name" value="MPP/UQCRC_Complex"/>
</dbReference>
<evidence type="ECO:0000256" key="2">
    <source>
        <dbReference type="ARBA" id="ARBA00022946"/>
    </source>
</evidence>
<dbReference type="Gene3D" id="3.30.830.10">
    <property type="entry name" value="Metalloenzyme, LuxS/M16 peptidase-like"/>
    <property type="match status" value="2"/>
</dbReference>
<evidence type="ECO:0000256" key="3">
    <source>
        <dbReference type="ARBA" id="ARBA00023128"/>
    </source>
</evidence>
<keyword evidence="2" id="KW-0809">Transit peptide</keyword>
<protein>
    <submittedName>
        <fullName evidence="6">Putative ubiquinol cytochrome c reductase subunit qcr2</fullName>
    </submittedName>
</protein>
<dbReference type="GO" id="GO:0005739">
    <property type="term" value="C:mitochondrion"/>
    <property type="evidence" value="ECO:0007669"/>
    <property type="project" value="UniProtKB-SubCell"/>
</dbReference>
<dbReference type="AlphaFoldDB" id="A0A0K8R4D7"/>
<accession>A0A0K8R4D7</accession>
<dbReference type="Pfam" id="PF00675">
    <property type="entry name" value="Peptidase_M16"/>
    <property type="match status" value="1"/>
</dbReference>
<proteinExistence type="evidence at transcript level"/>
<evidence type="ECO:0000259" key="4">
    <source>
        <dbReference type="Pfam" id="PF00675"/>
    </source>
</evidence>
<dbReference type="SUPFAM" id="SSF63411">
    <property type="entry name" value="LuxS/MPP-like metallohydrolase"/>
    <property type="match status" value="2"/>
</dbReference>
<comment type="subcellular location">
    <subcellularLocation>
        <location evidence="1">Mitochondrion</location>
    </subcellularLocation>
</comment>
<keyword evidence="3" id="KW-0496">Mitochondrion</keyword>
<dbReference type="Pfam" id="PF05193">
    <property type="entry name" value="Peptidase_M16_C"/>
    <property type="match status" value="1"/>
</dbReference>
<dbReference type="InterPro" id="IPR007863">
    <property type="entry name" value="Peptidase_M16_C"/>
</dbReference>
<organism evidence="6">
    <name type="scientific">Ixodes ricinus</name>
    <name type="common">Common tick</name>
    <name type="synonym">Acarus ricinus</name>
    <dbReference type="NCBI Taxonomy" id="34613"/>
    <lineage>
        <taxon>Eukaryota</taxon>
        <taxon>Metazoa</taxon>
        <taxon>Ecdysozoa</taxon>
        <taxon>Arthropoda</taxon>
        <taxon>Chelicerata</taxon>
        <taxon>Arachnida</taxon>
        <taxon>Acari</taxon>
        <taxon>Parasitiformes</taxon>
        <taxon>Ixodida</taxon>
        <taxon>Ixodoidea</taxon>
        <taxon>Ixodidae</taxon>
        <taxon>Ixodinae</taxon>
        <taxon>Ixodes</taxon>
    </lineage>
</organism>
<dbReference type="GO" id="GO:0046872">
    <property type="term" value="F:metal ion binding"/>
    <property type="evidence" value="ECO:0007669"/>
    <property type="project" value="InterPro"/>
</dbReference>
<evidence type="ECO:0000259" key="5">
    <source>
        <dbReference type="Pfam" id="PF05193"/>
    </source>
</evidence>
<dbReference type="InterPro" id="IPR011765">
    <property type="entry name" value="Pept_M16_N"/>
</dbReference>
<dbReference type="InterPro" id="IPR011249">
    <property type="entry name" value="Metalloenz_LuxS/M16"/>
</dbReference>